<keyword evidence="4" id="KW-1185">Reference proteome</keyword>
<dbReference type="PROSITE" id="PS51257">
    <property type="entry name" value="PROKAR_LIPOPROTEIN"/>
    <property type="match status" value="1"/>
</dbReference>
<proteinExistence type="predicted"/>
<accession>A0A4Y1WYI1</accession>
<dbReference type="Proteomes" id="UP000319374">
    <property type="component" value="Chromosome"/>
</dbReference>
<reference evidence="4" key="1">
    <citation type="submission" date="2019-06" db="EMBL/GenBank/DDBJ databases">
        <title>Alistipes onderdonkii subsp. vulgaris subsp. nov., Alistipes dispar sp. nov. and Alistipes communis sp. nov., isolated from human faeces, and creation of Alistipes onderdonkii subsp. onderdonkii subsp. nov.</title>
        <authorList>
            <person name="Sakamoto M."/>
            <person name="Ikeyama N."/>
            <person name="Ogata Y."/>
            <person name="Suda W."/>
            <person name="Iino T."/>
            <person name="Hattori M."/>
            <person name="Ohkuma M."/>
        </authorList>
    </citation>
    <scope>NUCLEOTIDE SEQUENCE [LARGE SCALE GENOMIC DNA]</scope>
    <source>
        <strain evidence="4">5CPEGH6</strain>
    </source>
</reference>
<dbReference type="RefSeq" id="WP_141427976.1">
    <property type="nucleotide sequence ID" value="NZ_AP019736.1"/>
</dbReference>
<dbReference type="GeneID" id="98672743"/>
<dbReference type="AlphaFoldDB" id="A0A4Y1WYI1"/>
<feature type="signal peptide" evidence="1">
    <location>
        <begin position="1"/>
        <end position="20"/>
    </location>
</feature>
<dbReference type="Gene3D" id="3.40.1420.30">
    <property type="match status" value="1"/>
</dbReference>
<feature type="domain" description="Putative beta-lactamase-inhibitor-like PepSY-like" evidence="2">
    <location>
        <begin position="61"/>
        <end position="142"/>
    </location>
</feature>
<evidence type="ECO:0000313" key="3">
    <source>
        <dbReference type="EMBL" id="BBL06133.1"/>
    </source>
</evidence>
<dbReference type="InterPro" id="IPR021533">
    <property type="entry name" value="PepSY-like"/>
</dbReference>
<evidence type="ECO:0000256" key="1">
    <source>
        <dbReference type="SAM" id="SignalP"/>
    </source>
</evidence>
<dbReference type="Pfam" id="PF11396">
    <property type="entry name" value="PepSY_like"/>
    <property type="match status" value="1"/>
</dbReference>
<sequence length="146" mass="16789">MRKFPILPLIALLAAGLTTACENSRPLTEAELPAASQRFLSEHFPGVEISFAKVDTELFDKEYKVVFVTGSKVEFDRRGAWKEIDCKYGEVPSGIVPQPIRAYVEKHFPGRRIACLERDRRDYEIELDNGFELKFDLDFRLVDFDD</sequence>
<dbReference type="OrthoDB" id="710080at2"/>
<dbReference type="KEGG" id="ada:A5CPEGH6_07710"/>
<evidence type="ECO:0000259" key="2">
    <source>
        <dbReference type="Pfam" id="PF11396"/>
    </source>
</evidence>
<feature type="chain" id="PRO_5021382150" description="Putative beta-lactamase-inhibitor-like PepSY-like domain-containing protein" evidence="1">
    <location>
        <begin position="21"/>
        <end position="146"/>
    </location>
</feature>
<keyword evidence="1" id="KW-0732">Signal</keyword>
<dbReference type="EMBL" id="AP019736">
    <property type="protein sequence ID" value="BBL06133.1"/>
    <property type="molecule type" value="Genomic_DNA"/>
</dbReference>
<protein>
    <recommendedName>
        <fullName evidence="2">Putative beta-lactamase-inhibitor-like PepSY-like domain-containing protein</fullName>
    </recommendedName>
</protein>
<dbReference type="SUPFAM" id="SSF160574">
    <property type="entry name" value="BT0923-like"/>
    <property type="match status" value="1"/>
</dbReference>
<organism evidence="3 4">
    <name type="scientific">Alistipes dispar</name>
    <dbReference type="NCBI Taxonomy" id="2585119"/>
    <lineage>
        <taxon>Bacteria</taxon>
        <taxon>Pseudomonadati</taxon>
        <taxon>Bacteroidota</taxon>
        <taxon>Bacteroidia</taxon>
        <taxon>Bacteroidales</taxon>
        <taxon>Rikenellaceae</taxon>
        <taxon>Alistipes</taxon>
    </lineage>
</organism>
<gene>
    <name evidence="3" type="ORF">A5CPEGH6_07710</name>
</gene>
<name>A0A4Y1WYI1_9BACT</name>
<evidence type="ECO:0000313" key="4">
    <source>
        <dbReference type="Proteomes" id="UP000319374"/>
    </source>
</evidence>